<feature type="region of interest" description="Disordered" evidence="1">
    <location>
        <begin position="238"/>
        <end position="311"/>
    </location>
</feature>
<gene>
    <name evidence="2" type="ORF">FSP39_016382</name>
</gene>
<comment type="caution">
    <text evidence="2">The sequence shown here is derived from an EMBL/GenBank/DDBJ whole genome shotgun (WGS) entry which is preliminary data.</text>
</comment>
<accession>A0AA88XL30</accession>
<sequence length="311" mass="35576">MENLKRGLAYLCGSCDYRGERRRVLEHLYEFHLTVEELPYLCDACGFGTSDITKFRKHPKWYLPHMKVSGSHEMLPPQEPRQESLVAHNMMSALSREESAAFWESRRRAPKKEGEVPSAPTPPPQEKDSSIAEVPGLRKILPKPDPTALTAATAPTAATATATCTLTKEEKNVLGEFLCMEDLDYDELDLDLPEKRDIGTMTEMNHLTLHKKCLEQEEEIKRLRSLLFEHKINPNAQVKSKHKGDGIGEVPRVSRTAVSPPRPVLKSIVYQMPRQSRVSGERRPLWNSGRRHHNEDDENQLFRPDRSRSRH</sequence>
<evidence type="ECO:0000313" key="3">
    <source>
        <dbReference type="Proteomes" id="UP001186944"/>
    </source>
</evidence>
<dbReference type="EMBL" id="VSWD01000012">
    <property type="protein sequence ID" value="KAK3086290.1"/>
    <property type="molecule type" value="Genomic_DNA"/>
</dbReference>
<dbReference type="Proteomes" id="UP001186944">
    <property type="component" value="Unassembled WGS sequence"/>
</dbReference>
<organism evidence="2 3">
    <name type="scientific">Pinctada imbricata</name>
    <name type="common">Atlantic pearl-oyster</name>
    <name type="synonym">Pinctada martensii</name>
    <dbReference type="NCBI Taxonomy" id="66713"/>
    <lineage>
        <taxon>Eukaryota</taxon>
        <taxon>Metazoa</taxon>
        <taxon>Spiralia</taxon>
        <taxon>Lophotrochozoa</taxon>
        <taxon>Mollusca</taxon>
        <taxon>Bivalvia</taxon>
        <taxon>Autobranchia</taxon>
        <taxon>Pteriomorphia</taxon>
        <taxon>Pterioida</taxon>
        <taxon>Pterioidea</taxon>
        <taxon>Pteriidae</taxon>
        <taxon>Pinctada</taxon>
    </lineage>
</organism>
<feature type="compositionally biased region" description="Basic and acidic residues" evidence="1">
    <location>
        <begin position="102"/>
        <end position="115"/>
    </location>
</feature>
<protein>
    <recommendedName>
        <fullName evidence="4">C2H2-type domain-containing protein</fullName>
    </recommendedName>
</protein>
<feature type="region of interest" description="Disordered" evidence="1">
    <location>
        <begin position="102"/>
        <end position="131"/>
    </location>
</feature>
<proteinExistence type="predicted"/>
<name>A0AA88XL30_PINIB</name>
<dbReference type="AlphaFoldDB" id="A0AA88XL30"/>
<keyword evidence="3" id="KW-1185">Reference proteome</keyword>
<evidence type="ECO:0000256" key="1">
    <source>
        <dbReference type="SAM" id="MobiDB-lite"/>
    </source>
</evidence>
<evidence type="ECO:0000313" key="2">
    <source>
        <dbReference type="EMBL" id="KAK3086290.1"/>
    </source>
</evidence>
<reference evidence="2" key="1">
    <citation type="submission" date="2019-08" db="EMBL/GenBank/DDBJ databases">
        <title>The improved chromosome-level genome for the pearl oyster Pinctada fucata martensii using PacBio sequencing and Hi-C.</title>
        <authorList>
            <person name="Zheng Z."/>
        </authorList>
    </citation>
    <scope>NUCLEOTIDE SEQUENCE</scope>
    <source>
        <strain evidence="2">ZZ-2019</strain>
        <tissue evidence="2">Adductor muscle</tissue>
    </source>
</reference>
<evidence type="ECO:0008006" key="4">
    <source>
        <dbReference type="Google" id="ProtNLM"/>
    </source>
</evidence>